<proteinExistence type="predicted"/>
<dbReference type="InterPro" id="IPR002938">
    <property type="entry name" value="FAD-bd"/>
</dbReference>
<keyword evidence="2 4" id="KW-0503">Monooxygenase</keyword>
<evidence type="ECO:0000259" key="3">
    <source>
        <dbReference type="Pfam" id="PF01494"/>
    </source>
</evidence>
<evidence type="ECO:0000313" key="5">
    <source>
        <dbReference type="Proteomes" id="UP000660680"/>
    </source>
</evidence>
<evidence type="ECO:0000256" key="2">
    <source>
        <dbReference type="ARBA" id="ARBA00023033"/>
    </source>
</evidence>
<organism evidence="4 5">
    <name type="scientific">Actinokineospora fastidiosa</name>
    <dbReference type="NCBI Taxonomy" id="1816"/>
    <lineage>
        <taxon>Bacteria</taxon>
        <taxon>Bacillati</taxon>
        <taxon>Actinomycetota</taxon>
        <taxon>Actinomycetes</taxon>
        <taxon>Pseudonocardiales</taxon>
        <taxon>Pseudonocardiaceae</taxon>
        <taxon>Actinokineospora</taxon>
    </lineage>
</organism>
<comment type="caution">
    <text evidence="4">The sequence shown here is derived from an EMBL/GenBank/DDBJ whole genome shotgun (WGS) entry which is preliminary data.</text>
</comment>
<evidence type="ECO:0000256" key="1">
    <source>
        <dbReference type="ARBA" id="ARBA00023002"/>
    </source>
</evidence>
<dbReference type="GO" id="GO:0004497">
    <property type="term" value="F:monooxygenase activity"/>
    <property type="evidence" value="ECO:0007669"/>
    <property type="project" value="UniProtKB-KW"/>
</dbReference>
<dbReference type="Pfam" id="PF13450">
    <property type="entry name" value="NAD_binding_8"/>
    <property type="match status" value="1"/>
</dbReference>
<dbReference type="EMBL" id="BMRB01000003">
    <property type="protein sequence ID" value="GGS43478.1"/>
    <property type="molecule type" value="Genomic_DNA"/>
</dbReference>
<gene>
    <name evidence="4" type="ORF">GCM10010171_43260</name>
</gene>
<sequence length="365" mass="38631">MRTAAIVGGGIGGLATAAALVRRGWDVRVYEQSPEFGEVGAGISLWSNALSALDSLGVGDQVRAAGGHPGKGGFRDRAGRWLVRGTGSDDEVVMLHRADLLAILRAAVPAECLVPGTRIDDPRVEDGRPVVDSTPVDLLVGADGIRSRVRAVFWPDAPAPRPAGYTAWRMVVPHAGIPAFDGSETWGDGLVFGVFPMGEDTVYCYASSAQTAPVDDELALLRRRFAGWPDPIPAVLAAADPGAVLRHDLYYQPDLPSFARGPVALVGDAAHAMTPNLGQGACQALEDAVTLAAHAHEPDGLARYDAVRRPRAQGIVKRSRQVGAMVHRRRGQALRNLVVRATPPIVMRRQLQSVAGWTAPGQSPA</sequence>
<dbReference type="PANTHER" id="PTHR13789:SF309">
    <property type="entry name" value="PUTATIVE (AFU_ORTHOLOGUE AFUA_6G14510)-RELATED"/>
    <property type="match status" value="1"/>
</dbReference>
<dbReference type="PRINTS" id="PR00420">
    <property type="entry name" value="RNGMNOXGNASE"/>
</dbReference>
<accession>A0A918LGD0</accession>
<dbReference type="InterPro" id="IPR036188">
    <property type="entry name" value="FAD/NAD-bd_sf"/>
</dbReference>
<dbReference type="GO" id="GO:0071949">
    <property type="term" value="F:FAD binding"/>
    <property type="evidence" value="ECO:0007669"/>
    <property type="project" value="InterPro"/>
</dbReference>
<dbReference type="RefSeq" id="WP_189212332.1">
    <property type="nucleotide sequence ID" value="NZ_BMRB01000003.1"/>
</dbReference>
<dbReference type="Pfam" id="PF01494">
    <property type="entry name" value="FAD_binding_3"/>
    <property type="match status" value="1"/>
</dbReference>
<keyword evidence="1" id="KW-0560">Oxidoreductase</keyword>
<dbReference type="AlphaFoldDB" id="A0A918LGD0"/>
<keyword evidence="5" id="KW-1185">Reference proteome</keyword>
<dbReference type="Gene3D" id="3.50.50.60">
    <property type="entry name" value="FAD/NAD(P)-binding domain"/>
    <property type="match status" value="1"/>
</dbReference>
<evidence type="ECO:0000313" key="4">
    <source>
        <dbReference type="EMBL" id="GGS43478.1"/>
    </source>
</evidence>
<dbReference type="SUPFAM" id="SSF51905">
    <property type="entry name" value="FAD/NAD(P)-binding domain"/>
    <property type="match status" value="1"/>
</dbReference>
<reference evidence="4" key="2">
    <citation type="submission" date="2020-09" db="EMBL/GenBank/DDBJ databases">
        <authorList>
            <person name="Sun Q."/>
            <person name="Ohkuma M."/>
        </authorList>
    </citation>
    <scope>NUCLEOTIDE SEQUENCE</scope>
    <source>
        <strain evidence="4">JCM 3276</strain>
    </source>
</reference>
<feature type="domain" description="FAD-binding" evidence="3">
    <location>
        <begin position="258"/>
        <end position="319"/>
    </location>
</feature>
<name>A0A918LGD0_9PSEU</name>
<dbReference type="InterPro" id="IPR050493">
    <property type="entry name" value="FAD-dep_Monooxygenase_BioMet"/>
</dbReference>
<reference evidence="4" key="1">
    <citation type="journal article" date="2014" name="Int. J. Syst. Evol. Microbiol.">
        <title>Complete genome sequence of Corynebacterium casei LMG S-19264T (=DSM 44701T), isolated from a smear-ripened cheese.</title>
        <authorList>
            <consortium name="US DOE Joint Genome Institute (JGI-PGF)"/>
            <person name="Walter F."/>
            <person name="Albersmeier A."/>
            <person name="Kalinowski J."/>
            <person name="Ruckert C."/>
        </authorList>
    </citation>
    <scope>NUCLEOTIDE SEQUENCE</scope>
    <source>
        <strain evidence="4">JCM 3276</strain>
    </source>
</reference>
<dbReference type="Proteomes" id="UP000660680">
    <property type="component" value="Unassembled WGS sequence"/>
</dbReference>
<dbReference type="PANTHER" id="PTHR13789">
    <property type="entry name" value="MONOOXYGENASE"/>
    <property type="match status" value="1"/>
</dbReference>
<protein>
    <submittedName>
        <fullName evidence="4">Monooxygenase</fullName>
    </submittedName>
</protein>